<dbReference type="GO" id="GO:0006508">
    <property type="term" value="P:proteolysis"/>
    <property type="evidence" value="ECO:0007669"/>
    <property type="project" value="UniProtKB-KW"/>
</dbReference>
<evidence type="ECO:0000313" key="1">
    <source>
        <dbReference type="EMBL" id="MBU5482700.1"/>
    </source>
</evidence>
<dbReference type="InterPro" id="IPR023562">
    <property type="entry name" value="ClpP/TepA"/>
</dbReference>
<protein>
    <submittedName>
        <fullName evidence="1">ATP-dependent Clp protease proteolytic subunit</fullName>
    </submittedName>
</protein>
<dbReference type="GO" id="GO:0008233">
    <property type="term" value="F:peptidase activity"/>
    <property type="evidence" value="ECO:0007669"/>
    <property type="project" value="UniProtKB-KW"/>
</dbReference>
<dbReference type="EMBL" id="JAHLQF010000001">
    <property type="protein sequence ID" value="MBU5482700.1"/>
    <property type="molecule type" value="Genomic_DNA"/>
</dbReference>
<name>A0ABS6EBY0_9CLOT</name>
<keyword evidence="2" id="KW-1185">Reference proteome</keyword>
<accession>A0ABS6EBY0</accession>
<sequence>MIVYWTSERGGVCQNDVLALYEIFKKIGKNEKLSIFIKSDGGDVEAALRIVNLIRTYSNNVTALIPLECASSATMIALGANEISMGPLSFLTAIDSSIMHNLAPIDERDNRRVRVSQDELYRIIKLWDNNSKEHHGNPYSDIFKYVHPLVIGALDRSSSLSIKICKEILSYHMNDKEECNRISNHLNGDYPSHGYPITSREAKSIGLNITNLREDINNLLLELNKCYSEMAQRALTDYDEYNYHDNEILNILEASDIQVFYQNDKDWNYIKDERRWQVLNDESSWRKSEVVDGKVLHDIFYIA</sequence>
<dbReference type="InterPro" id="IPR002825">
    <property type="entry name" value="Pept_S49_ser-pept_pro"/>
</dbReference>
<dbReference type="PANTHER" id="PTHR35984">
    <property type="entry name" value="PERIPLASMIC SERINE PROTEASE"/>
    <property type="match status" value="1"/>
</dbReference>
<keyword evidence="1" id="KW-0378">Hydrolase</keyword>
<proteinExistence type="predicted"/>
<evidence type="ECO:0000313" key="2">
    <source>
        <dbReference type="Proteomes" id="UP000726170"/>
    </source>
</evidence>
<comment type="caution">
    <text evidence="1">The sequence shown here is derived from an EMBL/GenBank/DDBJ whole genome shotgun (WGS) entry which is preliminary data.</text>
</comment>
<dbReference type="Proteomes" id="UP000726170">
    <property type="component" value="Unassembled WGS sequence"/>
</dbReference>
<dbReference type="Pfam" id="PF00574">
    <property type="entry name" value="CLP_protease"/>
    <property type="match status" value="1"/>
</dbReference>
<organism evidence="1 2">
    <name type="scientific">Clostridium mobile</name>
    <dbReference type="NCBI Taxonomy" id="2841512"/>
    <lineage>
        <taxon>Bacteria</taxon>
        <taxon>Bacillati</taxon>
        <taxon>Bacillota</taxon>
        <taxon>Clostridia</taxon>
        <taxon>Eubacteriales</taxon>
        <taxon>Clostridiaceae</taxon>
        <taxon>Clostridium</taxon>
    </lineage>
</organism>
<reference evidence="1 2" key="1">
    <citation type="submission" date="2021-06" db="EMBL/GenBank/DDBJ databases">
        <authorList>
            <person name="Sun Q."/>
            <person name="Li D."/>
        </authorList>
    </citation>
    <scope>NUCLEOTIDE SEQUENCE [LARGE SCALE GENOMIC DNA]</scope>
    <source>
        <strain evidence="1 2">MSJ-11</strain>
    </source>
</reference>
<keyword evidence="1" id="KW-0645">Protease</keyword>
<gene>
    <name evidence="1" type="ORF">KQI86_00090</name>
</gene>
<dbReference type="PANTHER" id="PTHR35984:SF1">
    <property type="entry name" value="PERIPLASMIC SERINE PROTEASE"/>
    <property type="match status" value="1"/>
</dbReference>